<comment type="caution">
    <text evidence="3">The sequence shown here is derived from an EMBL/GenBank/DDBJ whole genome shotgun (WGS) entry which is preliminary data.</text>
</comment>
<keyword evidence="3" id="KW-0808">Transferase</keyword>
<keyword evidence="1" id="KW-0472">Membrane</keyword>
<evidence type="ECO:0000256" key="1">
    <source>
        <dbReference type="SAM" id="Phobius"/>
    </source>
</evidence>
<reference evidence="3" key="1">
    <citation type="submission" date="2021-11" db="EMBL/GenBank/DDBJ databases">
        <authorList>
            <person name="Rodrigo-Torres L."/>
            <person name="Arahal R. D."/>
            <person name="Lucena T."/>
        </authorList>
    </citation>
    <scope>NUCLEOTIDE SEQUENCE</scope>
    <source>
        <strain evidence="3">CECT 7928</strain>
    </source>
</reference>
<dbReference type="PANTHER" id="PTHR10953">
    <property type="entry name" value="UBIQUITIN-ACTIVATING ENZYME E1"/>
    <property type="match status" value="1"/>
</dbReference>
<feature type="transmembrane region" description="Helical" evidence="1">
    <location>
        <begin position="32"/>
        <end position="53"/>
    </location>
</feature>
<name>A0ABN8E7Z2_9VIBR</name>
<dbReference type="InterPro" id="IPR045886">
    <property type="entry name" value="ThiF/MoeB/HesA"/>
</dbReference>
<dbReference type="PANTHER" id="PTHR10953:SF240">
    <property type="entry name" value="SULFUR CARRIER PROTEIN THIS ADENYLYLTRANSFERASE"/>
    <property type="match status" value="1"/>
</dbReference>
<keyword evidence="1" id="KW-1133">Transmembrane helix</keyword>
<evidence type="ECO:0000313" key="4">
    <source>
        <dbReference type="Proteomes" id="UP000838748"/>
    </source>
</evidence>
<dbReference type="Pfam" id="PF00899">
    <property type="entry name" value="ThiF"/>
    <property type="match status" value="1"/>
</dbReference>
<evidence type="ECO:0000259" key="2">
    <source>
        <dbReference type="Pfam" id="PF00899"/>
    </source>
</evidence>
<keyword evidence="1" id="KW-0812">Transmembrane</keyword>
<gene>
    <name evidence="3" type="primary">moeB_2</name>
    <name evidence="3" type="ORF">VMF7928_04011</name>
</gene>
<evidence type="ECO:0000313" key="3">
    <source>
        <dbReference type="EMBL" id="CAH0542000.1"/>
    </source>
</evidence>
<proteinExistence type="predicted"/>
<dbReference type="GO" id="GO:0061605">
    <property type="term" value="F:molybdopterin-synthase adenylyltransferase activity"/>
    <property type="evidence" value="ECO:0007669"/>
    <property type="project" value="UniProtKB-EC"/>
</dbReference>
<dbReference type="SUPFAM" id="SSF69572">
    <property type="entry name" value="Activating enzymes of the ubiquitin-like proteins"/>
    <property type="match status" value="1"/>
</dbReference>
<organism evidence="3 4">
    <name type="scientific">Vibrio marisflavi CECT 7928</name>
    <dbReference type="NCBI Taxonomy" id="634439"/>
    <lineage>
        <taxon>Bacteria</taxon>
        <taxon>Pseudomonadati</taxon>
        <taxon>Pseudomonadota</taxon>
        <taxon>Gammaproteobacteria</taxon>
        <taxon>Vibrionales</taxon>
        <taxon>Vibrionaceae</taxon>
        <taxon>Vibrio</taxon>
    </lineage>
</organism>
<dbReference type="Proteomes" id="UP000838748">
    <property type="component" value="Unassembled WGS sequence"/>
</dbReference>
<dbReference type="EC" id="2.7.7.80" evidence="3"/>
<dbReference type="Gene3D" id="3.40.50.720">
    <property type="entry name" value="NAD(P)-binding Rossmann-like Domain"/>
    <property type="match status" value="1"/>
</dbReference>
<dbReference type="EMBL" id="CAKLDM010000002">
    <property type="protein sequence ID" value="CAH0542000.1"/>
    <property type="molecule type" value="Genomic_DNA"/>
</dbReference>
<sequence length="259" mass="28336">MLSDELFLRYQRQISVEEVGELGQERLSKSHVLIVGCGGLGCSVALFLAASGIGKMVLCDDDIVESSNLQRQIAYRVNDVGQPKVDALANQISDLNPNVSVRKLAKRLEPNQLGLETMLADIVIDCTDNFQSRQMINLACYKSKKLLISGAAIGWKGQLAVFNYSKDSACYRCLNPLDKHTQTNNCTTAGIVGPVVGTIGNLQALVAIQIIALSESRFKPNVIHIFDGLQMEWQNYQIPKDTSCDVCGVTSAITNRREA</sequence>
<dbReference type="InterPro" id="IPR035985">
    <property type="entry name" value="Ubiquitin-activating_enz"/>
</dbReference>
<protein>
    <submittedName>
        <fullName evidence="3">Molybdopterin-synthase adenylyltransferase</fullName>
        <ecNumber evidence="3">2.7.7.80</ecNumber>
    </submittedName>
</protein>
<dbReference type="CDD" id="cd00757">
    <property type="entry name" value="ThiF_MoeB_HesA_family"/>
    <property type="match status" value="1"/>
</dbReference>
<feature type="domain" description="THIF-type NAD/FAD binding fold" evidence="2">
    <location>
        <begin position="10"/>
        <end position="245"/>
    </location>
</feature>
<accession>A0ABN8E7Z2</accession>
<keyword evidence="3" id="KW-0548">Nucleotidyltransferase</keyword>
<keyword evidence="4" id="KW-1185">Reference proteome</keyword>
<dbReference type="RefSeq" id="WP_237363435.1">
    <property type="nucleotide sequence ID" value="NZ_CAKLDM010000002.1"/>
</dbReference>
<dbReference type="InterPro" id="IPR000594">
    <property type="entry name" value="ThiF_NAD_FAD-bd"/>
</dbReference>